<gene>
    <name evidence="2" type="ORF">N0B51_12905</name>
</gene>
<feature type="compositionally biased region" description="Basic and acidic residues" evidence="1">
    <location>
        <begin position="1"/>
        <end position="34"/>
    </location>
</feature>
<reference evidence="2" key="1">
    <citation type="submission" date="2022-09" db="EMBL/GenBank/DDBJ databases">
        <title>The genome sequence of Tsuneonella sp. YG55.</title>
        <authorList>
            <person name="Liu Y."/>
        </authorList>
    </citation>
    <scope>NUCLEOTIDE SEQUENCE</scope>
    <source>
        <strain evidence="2">YG55</strain>
    </source>
</reference>
<evidence type="ECO:0000256" key="1">
    <source>
        <dbReference type="SAM" id="MobiDB-lite"/>
    </source>
</evidence>
<organism evidence="2 3">
    <name type="scientific">Tsuneonella litorea</name>
    <dbReference type="NCBI Taxonomy" id="2976475"/>
    <lineage>
        <taxon>Bacteria</taxon>
        <taxon>Pseudomonadati</taxon>
        <taxon>Pseudomonadota</taxon>
        <taxon>Alphaproteobacteria</taxon>
        <taxon>Sphingomonadales</taxon>
        <taxon>Erythrobacteraceae</taxon>
        <taxon>Tsuneonella</taxon>
    </lineage>
</organism>
<feature type="region of interest" description="Disordered" evidence="1">
    <location>
        <begin position="132"/>
        <end position="158"/>
    </location>
</feature>
<evidence type="ECO:0000313" key="2">
    <source>
        <dbReference type="EMBL" id="MCT2559876.1"/>
    </source>
</evidence>
<name>A0A9X3A8V5_9SPHN</name>
<keyword evidence="3" id="KW-1185">Reference proteome</keyword>
<sequence length="158" mass="17290">MAKEAKFRLDGQPDGRGHAEGSKSTRFAVDDNRTRPGRKKGAKSLKTVYQAVAEIPVDAEIKGKRKRITSKEGIVLKEREQALKGDHRAREHFLKRLSEYSPIEVEPDRTTLLLAEDEVILASAFERGLIGVQPLAGDPPATPPLAESGSDLPQGDLP</sequence>
<feature type="region of interest" description="Disordered" evidence="1">
    <location>
        <begin position="1"/>
        <end position="43"/>
    </location>
</feature>
<evidence type="ECO:0000313" key="3">
    <source>
        <dbReference type="Proteomes" id="UP001142648"/>
    </source>
</evidence>
<protein>
    <recommendedName>
        <fullName evidence="4">DUF5681 domain-containing protein</fullName>
    </recommendedName>
</protein>
<proteinExistence type="predicted"/>
<dbReference type="Proteomes" id="UP001142648">
    <property type="component" value="Unassembled WGS sequence"/>
</dbReference>
<dbReference type="AlphaFoldDB" id="A0A9X3A8V5"/>
<comment type="caution">
    <text evidence="2">The sequence shown here is derived from an EMBL/GenBank/DDBJ whole genome shotgun (WGS) entry which is preliminary data.</text>
</comment>
<accession>A0A9X3A8V5</accession>
<dbReference type="EMBL" id="JAOAMV010000007">
    <property type="protein sequence ID" value="MCT2559876.1"/>
    <property type="molecule type" value="Genomic_DNA"/>
</dbReference>
<evidence type="ECO:0008006" key="4">
    <source>
        <dbReference type="Google" id="ProtNLM"/>
    </source>
</evidence>
<dbReference type="RefSeq" id="WP_259962897.1">
    <property type="nucleotide sequence ID" value="NZ_JAOAMV010000007.1"/>
</dbReference>